<name>A0A2T0VD99_9MICO</name>
<dbReference type="Proteomes" id="UP000237983">
    <property type="component" value="Unassembled WGS sequence"/>
</dbReference>
<gene>
    <name evidence="4" type="ORF">B0I08_105313</name>
</gene>
<dbReference type="PROSITE" id="PS51186">
    <property type="entry name" value="GNAT"/>
    <property type="match status" value="1"/>
</dbReference>
<protein>
    <submittedName>
        <fullName evidence="4">Acetyltransferase (GNAT) family protein</fullName>
    </submittedName>
</protein>
<proteinExistence type="predicted"/>
<reference evidence="4 5" key="1">
    <citation type="submission" date="2018-03" db="EMBL/GenBank/DDBJ databases">
        <title>Genomic Encyclopedia of Type Strains, Phase III (KMG-III): the genomes of soil and plant-associated and newly described type strains.</title>
        <authorList>
            <person name="Whitman W."/>
        </authorList>
    </citation>
    <scope>NUCLEOTIDE SEQUENCE [LARGE SCALE GENOMIC DNA]</scope>
    <source>
        <strain evidence="4 5">CGMCC 1.12484</strain>
    </source>
</reference>
<accession>A0A2T0VD99</accession>
<evidence type="ECO:0000313" key="5">
    <source>
        <dbReference type="Proteomes" id="UP000237983"/>
    </source>
</evidence>
<organism evidence="4 5">
    <name type="scientific">Glaciihabitans tibetensis</name>
    <dbReference type="NCBI Taxonomy" id="1266600"/>
    <lineage>
        <taxon>Bacteria</taxon>
        <taxon>Bacillati</taxon>
        <taxon>Actinomycetota</taxon>
        <taxon>Actinomycetes</taxon>
        <taxon>Micrococcales</taxon>
        <taxon>Microbacteriaceae</taxon>
        <taxon>Glaciihabitans</taxon>
    </lineage>
</organism>
<dbReference type="CDD" id="cd04301">
    <property type="entry name" value="NAT_SF"/>
    <property type="match status" value="1"/>
</dbReference>
<feature type="domain" description="N-acetyltransferase" evidence="3">
    <location>
        <begin position="10"/>
        <end position="160"/>
    </location>
</feature>
<evidence type="ECO:0000256" key="2">
    <source>
        <dbReference type="ARBA" id="ARBA00023315"/>
    </source>
</evidence>
<dbReference type="Gene3D" id="3.40.630.30">
    <property type="match status" value="1"/>
</dbReference>
<dbReference type="PANTHER" id="PTHR43877:SF2">
    <property type="entry name" value="AMINOALKYLPHOSPHONATE N-ACETYLTRANSFERASE-RELATED"/>
    <property type="match status" value="1"/>
</dbReference>
<evidence type="ECO:0000259" key="3">
    <source>
        <dbReference type="PROSITE" id="PS51186"/>
    </source>
</evidence>
<comment type="caution">
    <text evidence="4">The sequence shown here is derived from an EMBL/GenBank/DDBJ whole genome shotgun (WGS) entry which is preliminary data.</text>
</comment>
<dbReference type="InterPro" id="IPR000182">
    <property type="entry name" value="GNAT_dom"/>
</dbReference>
<dbReference type="AlphaFoldDB" id="A0A2T0VD99"/>
<keyword evidence="1 4" id="KW-0808">Transferase</keyword>
<keyword evidence="5" id="KW-1185">Reference proteome</keyword>
<keyword evidence="2" id="KW-0012">Acyltransferase</keyword>
<evidence type="ECO:0000313" key="4">
    <source>
        <dbReference type="EMBL" id="PRY68148.1"/>
    </source>
</evidence>
<sequence>MSATALRATPPAVVARPWDHPDSTALRAAQRVEIAERYGTPDSEPGPAPTGDDIAVFLVAYTAAGVAVGCGGLRQLDASSAEIKRMYVTTAHRGTGVSVAVVRALEEAALDRGWFTLRLETGVMQPDAVRFYTREGYYPIAKFGHYADSADSLCFEKAVARG</sequence>
<dbReference type="Pfam" id="PF00583">
    <property type="entry name" value="Acetyltransf_1"/>
    <property type="match status" value="1"/>
</dbReference>
<dbReference type="PANTHER" id="PTHR43877">
    <property type="entry name" value="AMINOALKYLPHOSPHONATE N-ACETYLTRANSFERASE-RELATED-RELATED"/>
    <property type="match status" value="1"/>
</dbReference>
<dbReference type="GO" id="GO:0016747">
    <property type="term" value="F:acyltransferase activity, transferring groups other than amino-acyl groups"/>
    <property type="evidence" value="ECO:0007669"/>
    <property type="project" value="InterPro"/>
</dbReference>
<evidence type="ECO:0000256" key="1">
    <source>
        <dbReference type="ARBA" id="ARBA00022679"/>
    </source>
</evidence>
<dbReference type="InterPro" id="IPR016181">
    <property type="entry name" value="Acyl_CoA_acyltransferase"/>
</dbReference>
<dbReference type="SUPFAM" id="SSF55729">
    <property type="entry name" value="Acyl-CoA N-acyltransferases (Nat)"/>
    <property type="match status" value="1"/>
</dbReference>
<dbReference type="EMBL" id="PVTL01000005">
    <property type="protein sequence ID" value="PRY68148.1"/>
    <property type="molecule type" value="Genomic_DNA"/>
</dbReference>
<dbReference type="InterPro" id="IPR050832">
    <property type="entry name" value="Bact_Acetyltransf"/>
</dbReference>
<dbReference type="RefSeq" id="WP_425432996.1">
    <property type="nucleotide sequence ID" value="NZ_PVTL01000005.1"/>
</dbReference>